<evidence type="ECO:0000313" key="2">
    <source>
        <dbReference type="Proteomes" id="UP000824469"/>
    </source>
</evidence>
<keyword evidence="2" id="KW-1185">Reference proteome</keyword>
<organism evidence="1 2">
    <name type="scientific">Taxus chinensis</name>
    <name type="common">Chinese yew</name>
    <name type="synonym">Taxus wallichiana var. chinensis</name>
    <dbReference type="NCBI Taxonomy" id="29808"/>
    <lineage>
        <taxon>Eukaryota</taxon>
        <taxon>Viridiplantae</taxon>
        <taxon>Streptophyta</taxon>
        <taxon>Embryophyta</taxon>
        <taxon>Tracheophyta</taxon>
        <taxon>Spermatophyta</taxon>
        <taxon>Pinopsida</taxon>
        <taxon>Pinidae</taxon>
        <taxon>Conifers II</taxon>
        <taxon>Cupressales</taxon>
        <taxon>Taxaceae</taxon>
        <taxon>Taxus</taxon>
    </lineage>
</organism>
<dbReference type="EMBL" id="JAHRHJ020000008">
    <property type="protein sequence ID" value="KAH9305850.1"/>
    <property type="molecule type" value="Genomic_DNA"/>
</dbReference>
<feature type="non-terminal residue" evidence="1">
    <location>
        <position position="111"/>
    </location>
</feature>
<dbReference type="Proteomes" id="UP000824469">
    <property type="component" value="Unassembled WGS sequence"/>
</dbReference>
<feature type="non-terminal residue" evidence="1">
    <location>
        <position position="1"/>
    </location>
</feature>
<protein>
    <submittedName>
        <fullName evidence="1">Uncharacterized protein</fullName>
    </submittedName>
</protein>
<proteinExistence type="predicted"/>
<gene>
    <name evidence="1" type="ORF">KI387_010254</name>
</gene>
<sequence>SREVTHFQPARLTRPTRPDLLSAHACEVVNPNPCLANRLPRPGSILEPWIAPRALPCADGVCPSWGRRSLCEHGDAPPLYSPPLKVATPTAPMLDFASLRKGCKCSQHLDK</sequence>
<evidence type="ECO:0000313" key="1">
    <source>
        <dbReference type="EMBL" id="KAH9305850.1"/>
    </source>
</evidence>
<reference evidence="1 2" key="1">
    <citation type="journal article" date="2021" name="Nat. Plants">
        <title>The Taxus genome provides insights into paclitaxel biosynthesis.</title>
        <authorList>
            <person name="Xiong X."/>
            <person name="Gou J."/>
            <person name="Liao Q."/>
            <person name="Li Y."/>
            <person name="Zhou Q."/>
            <person name="Bi G."/>
            <person name="Li C."/>
            <person name="Du R."/>
            <person name="Wang X."/>
            <person name="Sun T."/>
            <person name="Guo L."/>
            <person name="Liang H."/>
            <person name="Lu P."/>
            <person name="Wu Y."/>
            <person name="Zhang Z."/>
            <person name="Ro D.K."/>
            <person name="Shang Y."/>
            <person name="Huang S."/>
            <person name="Yan J."/>
        </authorList>
    </citation>
    <scope>NUCLEOTIDE SEQUENCE [LARGE SCALE GENOMIC DNA]</scope>
    <source>
        <strain evidence="1">Ta-2019</strain>
    </source>
</reference>
<accession>A0AA38FL78</accession>
<dbReference type="AlphaFoldDB" id="A0AA38FL78"/>
<name>A0AA38FL78_TAXCH</name>
<comment type="caution">
    <text evidence="1">The sequence shown here is derived from an EMBL/GenBank/DDBJ whole genome shotgun (WGS) entry which is preliminary data.</text>
</comment>